<gene>
    <name evidence="11" type="ORF">EBN03_08565</name>
</gene>
<feature type="transmembrane region" description="Helical" evidence="9">
    <location>
        <begin position="136"/>
        <end position="154"/>
    </location>
</feature>
<dbReference type="GO" id="GO:0000155">
    <property type="term" value="F:phosphorelay sensor kinase activity"/>
    <property type="evidence" value="ECO:0007669"/>
    <property type="project" value="InterPro"/>
</dbReference>
<evidence type="ECO:0000256" key="5">
    <source>
        <dbReference type="ARBA" id="ARBA00022741"/>
    </source>
</evidence>
<dbReference type="PANTHER" id="PTHR24421">
    <property type="entry name" value="NITRATE/NITRITE SENSOR PROTEIN NARX-RELATED"/>
    <property type="match status" value="1"/>
</dbReference>
<evidence type="ECO:0000256" key="2">
    <source>
        <dbReference type="ARBA" id="ARBA00012438"/>
    </source>
</evidence>
<evidence type="ECO:0000256" key="1">
    <source>
        <dbReference type="ARBA" id="ARBA00000085"/>
    </source>
</evidence>
<proteinExistence type="predicted"/>
<feature type="transmembrane region" description="Helical" evidence="9">
    <location>
        <begin position="72"/>
        <end position="96"/>
    </location>
</feature>
<keyword evidence="3" id="KW-0597">Phosphoprotein</keyword>
<dbReference type="InterPro" id="IPR050482">
    <property type="entry name" value="Sensor_HK_TwoCompSys"/>
</dbReference>
<evidence type="ECO:0000313" key="11">
    <source>
        <dbReference type="EMBL" id="RMI33235.1"/>
    </source>
</evidence>
<dbReference type="EC" id="2.7.13.3" evidence="2"/>
<keyword evidence="9" id="KW-0472">Membrane</keyword>
<keyword evidence="12" id="KW-1185">Reference proteome</keyword>
<dbReference type="CDD" id="cd16917">
    <property type="entry name" value="HATPase_UhpB-NarQ-NarX-like"/>
    <property type="match status" value="1"/>
</dbReference>
<evidence type="ECO:0000256" key="4">
    <source>
        <dbReference type="ARBA" id="ARBA00022679"/>
    </source>
</evidence>
<evidence type="ECO:0000256" key="6">
    <source>
        <dbReference type="ARBA" id="ARBA00022777"/>
    </source>
</evidence>
<keyword evidence="8" id="KW-0902">Two-component regulatory system</keyword>
<evidence type="ECO:0000256" key="7">
    <source>
        <dbReference type="ARBA" id="ARBA00022840"/>
    </source>
</evidence>
<dbReference type="AlphaFoldDB" id="A0A3M2LBB8"/>
<dbReference type="Proteomes" id="UP000279275">
    <property type="component" value="Unassembled WGS sequence"/>
</dbReference>
<feature type="domain" description="Signal transduction histidine kinase subgroup 3 dimerisation and phosphoacceptor" evidence="10">
    <location>
        <begin position="185"/>
        <end position="251"/>
    </location>
</feature>
<feature type="transmembrane region" description="Helical" evidence="9">
    <location>
        <begin position="16"/>
        <end position="33"/>
    </location>
</feature>
<keyword evidence="9" id="KW-0812">Transmembrane</keyword>
<dbReference type="InterPro" id="IPR036890">
    <property type="entry name" value="HATPase_C_sf"/>
</dbReference>
<comment type="caution">
    <text evidence="11">The sequence shown here is derived from an EMBL/GenBank/DDBJ whole genome shotgun (WGS) entry which is preliminary data.</text>
</comment>
<dbReference type="Pfam" id="PF07730">
    <property type="entry name" value="HisKA_3"/>
    <property type="match status" value="1"/>
</dbReference>
<dbReference type="GO" id="GO:0046983">
    <property type="term" value="F:protein dimerization activity"/>
    <property type="evidence" value="ECO:0007669"/>
    <property type="project" value="InterPro"/>
</dbReference>
<protein>
    <recommendedName>
        <fullName evidence="2">histidine kinase</fullName>
        <ecNumber evidence="2">2.7.13.3</ecNumber>
    </recommendedName>
</protein>
<evidence type="ECO:0000256" key="3">
    <source>
        <dbReference type="ARBA" id="ARBA00022553"/>
    </source>
</evidence>
<dbReference type="GO" id="GO:0005524">
    <property type="term" value="F:ATP binding"/>
    <property type="evidence" value="ECO:0007669"/>
    <property type="project" value="UniProtKB-KW"/>
</dbReference>
<evidence type="ECO:0000259" key="10">
    <source>
        <dbReference type="Pfam" id="PF07730"/>
    </source>
</evidence>
<keyword evidence="7" id="KW-0067">ATP-binding</keyword>
<keyword evidence="5" id="KW-0547">Nucleotide-binding</keyword>
<evidence type="ECO:0000313" key="12">
    <source>
        <dbReference type="Proteomes" id="UP000279275"/>
    </source>
</evidence>
<reference evidence="11 12" key="1">
    <citation type="submission" date="2018-10" db="EMBL/GenBank/DDBJ databases">
        <title>Isolation from cow dung.</title>
        <authorList>
            <person name="Ling L."/>
        </authorList>
    </citation>
    <scope>NUCLEOTIDE SEQUENCE [LARGE SCALE GENOMIC DNA]</scope>
    <source>
        <strain evidence="11 12">NEAU-LL90</strain>
    </source>
</reference>
<dbReference type="InterPro" id="IPR011712">
    <property type="entry name" value="Sig_transdc_His_kin_sub3_dim/P"/>
</dbReference>
<sequence length="384" mass="40359">MRHTESVLAPATATRLTRLVRLIGLVAVVWGSVGPELTRYPLVTALTVVSWLGWAGWALLPRRDSAAVRWSLVVMGVAGGLSAAYLPASLITAYAVAFGGPALLGVTLTQGLALSSLATGSLLISALVAQLPARGVASMAAGAVVAMLLGVTRGQTRLAAEQNRLLLEQNRTIRAERDRAAALAERGRIARDIHDVLAHTLGGLALQLDAADALLEAGRVDEAAGRVRSSYRLALSGLADARRVVGTLRAGDFEPAAELGRLAREHREAGGTVELRLDTELAGLDEQAGVAVLRAVQESLTNARKHAAGQPVTLTVRDEDADLVVTVTNPLTSHRTVLGPTGSGAGLLGMSERLRAVGGTADARRVRDRWEVRLTVGRTRGEQR</sequence>
<dbReference type="SUPFAM" id="SSF55874">
    <property type="entry name" value="ATPase domain of HSP90 chaperone/DNA topoisomerase II/histidine kinase"/>
    <property type="match status" value="1"/>
</dbReference>
<feature type="transmembrane region" description="Helical" evidence="9">
    <location>
        <begin position="102"/>
        <end position="129"/>
    </location>
</feature>
<comment type="catalytic activity">
    <reaction evidence="1">
        <text>ATP + protein L-histidine = ADP + protein N-phospho-L-histidine.</text>
        <dbReference type="EC" id="2.7.13.3"/>
    </reaction>
</comment>
<name>A0A3M2LBB8_9NOCA</name>
<accession>A0A3M2LBB8</accession>
<dbReference type="Gene3D" id="1.20.5.1930">
    <property type="match status" value="1"/>
</dbReference>
<dbReference type="PANTHER" id="PTHR24421:SF10">
    <property type="entry name" value="NITRATE_NITRITE SENSOR PROTEIN NARQ"/>
    <property type="match status" value="1"/>
</dbReference>
<keyword evidence="4" id="KW-0808">Transferase</keyword>
<evidence type="ECO:0000256" key="9">
    <source>
        <dbReference type="SAM" id="Phobius"/>
    </source>
</evidence>
<evidence type="ECO:0000256" key="8">
    <source>
        <dbReference type="ARBA" id="ARBA00023012"/>
    </source>
</evidence>
<keyword evidence="6 11" id="KW-0418">Kinase</keyword>
<dbReference type="GO" id="GO:0016020">
    <property type="term" value="C:membrane"/>
    <property type="evidence" value="ECO:0007669"/>
    <property type="project" value="InterPro"/>
</dbReference>
<dbReference type="Gene3D" id="3.30.565.10">
    <property type="entry name" value="Histidine kinase-like ATPase, C-terminal domain"/>
    <property type="match status" value="1"/>
</dbReference>
<feature type="transmembrane region" description="Helical" evidence="9">
    <location>
        <begin position="39"/>
        <end position="60"/>
    </location>
</feature>
<keyword evidence="9" id="KW-1133">Transmembrane helix</keyword>
<organism evidence="11 12">
    <name type="scientific">Nocardia stercoris</name>
    <dbReference type="NCBI Taxonomy" id="2483361"/>
    <lineage>
        <taxon>Bacteria</taxon>
        <taxon>Bacillati</taxon>
        <taxon>Actinomycetota</taxon>
        <taxon>Actinomycetes</taxon>
        <taxon>Mycobacteriales</taxon>
        <taxon>Nocardiaceae</taxon>
        <taxon>Nocardia</taxon>
    </lineage>
</organism>
<dbReference type="EMBL" id="RFFH01000003">
    <property type="protein sequence ID" value="RMI33235.1"/>
    <property type="molecule type" value="Genomic_DNA"/>
</dbReference>